<keyword evidence="1" id="KW-0472">Membrane</keyword>
<evidence type="ECO:0000313" key="3">
    <source>
        <dbReference type="Proteomes" id="UP000648482"/>
    </source>
</evidence>
<sequence length="147" mass="16484">MISINFKNDKTVIMRINNQPSVVHYEYETAIKRLEKFSHFTDSSIGIPFTKFNIGLEAVIGLIPVIGDAAGLILSSYVLIEAQRFGVSKRIKTKMIINMLIDFVGGLVPFFGDIFDAFFKANTRNTHLLKKHIAKQLKAHGNESSVI</sequence>
<feature type="transmembrane region" description="Helical" evidence="1">
    <location>
        <begin position="58"/>
        <end position="80"/>
    </location>
</feature>
<feature type="transmembrane region" description="Helical" evidence="1">
    <location>
        <begin position="100"/>
        <end position="119"/>
    </location>
</feature>
<reference evidence="2 3" key="1">
    <citation type="submission" date="2015-06" db="EMBL/GenBank/DDBJ databases">
        <title>Genome sequence of Pseudoalteromonas aliena.</title>
        <authorList>
            <person name="Xie B.-B."/>
            <person name="Rong J.-C."/>
            <person name="Qin Q.-L."/>
            <person name="Zhang Y.-Z."/>
        </authorList>
    </citation>
    <scope>NUCLEOTIDE SEQUENCE [LARGE SCALE GENOMIC DNA]</scope>
    <source>
        <strain evidence="2 3">SW19</strain>
    </source>
</reference>
<protein>
    <recommendedName>
        <fullName evidence="4">DUF4112 domain-containing protein</fullName>
    </recommendedName>
</protein>
<evidence type="ECO:0000256" key="1">
    <source>
        <dbReference type="SAM" id="Phobius"/>
    </source>
</evidence>
<dbReference type="PANTHER" id="PTHR35519">
    <property type="entry name" value="MEMBRANE PROTEINS"/>
    <property type="match status" value="1"/>
</dbReference>
<keyword evidence="3" id="KW-1185">Reference proteome</keyword>
<name>A0ABR9DZG9_9GAMM</name>
<dbReference type="InterPro" id="IPR025187">
    <property type="entry name" value="DUF4112"/>
</dbReference>
<dbReference type="Pfam" id="PF13430">
    <property type="entry name" value="DUF4112"/>
    <property type="match status" value="1"/>
</dbReference>
<dbReference type="Proteomes" id="UP000648482">
    <property type="component" value="Unassembled WGS sequence"/>
</dbReference>
<comment type="caution">
    <text evidence="2">The sequence shown here is derived from an EMBL/GenBank/DDBJ whole genome shotgun (WGS) entry which is preliminary data.</text>
</comment>
<evidence type="ECO:0008006" key="4">
    <source>
        <dbReference type="Google" id="ProtNLM"/>
    </source>
</evidence>
<gene>
    <name evidence="2" type="ORF">PALI_a1020</name>
</gene>
<keyword evidence="1" id="KW-1133">Transmembrane helix</keyword>
<keyword evidence="1" id="KW-0812">Transmembrane</keyword>
<dbReference type="PANTHER" id="PTHR35519:SF2">
    <property type="entry name" value="PH DOMAIN PROTEIN"/>
    <property type="match status" value="1"/>
</dbReference>
<dbReference type="EMBL" id="AQGU01000025">
    <property type="protein sequence ID" value="MBE0359722.1"/>
    <property type="molecule type" value="Genomic_DNA"/>
</dbReference>
<proteinExistence type="predicted"/>
<organism evidence="2 3">
    <name type="scientific">Pseudoalteromonas aliena SW19</name>
    <dbReference type="NCBI Taxonomy" id="1314866"/>
    <lineage>
        <taxon>Bacteria</taxon>
        <taxon>Pseudomonadati</taxon>
        <taxon>Pseudomonadota</taxon>
        <taxon>Gammaproteobacteria</taxon>
        <taxon>Alteromonadales</taxon>
        <taxon>Pseudoalteromonadaceae</taxon>
        <taxon>Pseudoalteromonas</taxon>
    </lineage>
</organism>
<evidence type="ECO:0000313" key="2">
    <source>
        <dbReference type="EMBL" id="MBE0359722.1"/>
    </source>
</evidence>
<accession>A0ABR9DZG9</accession>